<sequence length="975" mass="107940">MSQQGLARRSASHGALSSSYAAQGRASSDSGNQMPTFRPLRSIREHTHAFLDPAASVDGMLRKTTETGNIGLFSIDTTRSHHQLHAKPNSLRTRASLNDLRPPPRPFSRTSDRPPGQDDRRHLPSYRDSTSEIISMYGSENHSSKSLSSSLTTPCDDLGQRSYSMTTCGSRGYFIHRSHGGPQSQDFQERGQRPRSPYPYPTRLPRPGIRPSSPALTENGDIDYRRMVAINRVSHQRTTHHPYKTLFPYKTTRNPLPLSLRQDANESTRSFSEDRIPHRPYPSRPQIRPPLPSHLHEWDGRPRQRLESGSSGQSLRTMSLTSLSGGYGYTTPHVPRLPPTPKKPIFYDYSEAFESVTEPPPVCPIAPIPKRVSNPYGSVNIQNNCDTDAESMDEAQHEFVAYLQEATLKELPKGAGCHGSKQEGPAPGFCQRNDPLQNETRSPVMKHEVDSGLSPSEAVHIVDFGALTPRLRGEQEADEGNSPKTLDLTRKVAMNEPTSDTSTLDDPPEPETPALTTEIPSEEVAHCREDMPIGMDNRGNQFTNHGIDSPGEISEEQLCSSGPAFSSNAKPRLVHDTASLPYMSSNCCHDSRFYSLGSGLSSLASFVNQVERHFQTPGHSSSDRHSADLRNNTDGEAGDASTITPLETFTDQHSNHERYMCRDAEEFSHPPRLSSLRQHRRHHAELKVNTGIDDAQQYQVVSTRSGPTLVPQPISPAKILRVKNSIPQLMKALPPLPGYSPAPESPFGPAVVAMEFEPFELSRLTDARSTLSDENTSKHRGEEAPKGYDPFVFDRKARKPRLKLRHAASFAHNQSHDLRRGYMDHDHDFLRDNCEKRPTTATEYSTSPVKRRLPIKISRTPLTSLTSEDTGTVKRRPGFQKSSTVSELASGQPIDLFSSSNKLHVVSRSTEPPLTMQTSPETKEPASAPIIKVTHVARVQKVSADAVGARGSSLDVHLDTLRLPNASNEAAAEAW</sequence>
<feature type="region of interest" description="Disordered" evidence="1">
    <location>
        <begin position="80"/>
        <end position="126"/>
    </location>
</feature>
<feature type="compositionally biased region" description="Basic and acidic residues" evidence="1">
    <location>
        <begin position="263"/>
        <end position="277"/>
    </location>
</feature>
<evidence type="ECO:0000313" key="2">
    <source>
        <dbReference type="EMBL" id="KUI66121.1"/>
    </source>
</evidence>
<protein>
    <submittedName>
        <fullName evidence="2">Uncharacterized protein</fullName>
    </submittedName>
</protein>
<reference evidence="2" key="1">
    <citation type="submission" date="2014-12" db="EMBL/GenBank/DDBJ databases">
        <title>Genome Sequence of Valsa Canker Pathogens Uncovers a Specific Adaption of Colonization on Woody Bark.</title>
        <authorList>
            <person name="Yin Z."/>
            <person name="Liu H."/>
            <person name="Gao X."/>
            <person name="Li Z."/>
            <person name="Song N."/>
            <person name="Ke X."/>
            <person name="Dai Q."/>
            <person name="Wu Y."/>
            <person name="Sun Y."/>
            <person name="Xu J.-R."/>
            <person name="Kang Z.K."/>
            <person name="Wang L."/>
            <person name="Huang L."/>
        </authorList>
    </citation>
    <scope>NUCLEOTIDE SEQUENCE [LARGE SCALE GENOMIC DNA]</scope>
    <source>
        <strain evidence="2">03-8</strain>
    </source>
</reference>
<feature type="region of interest" description="Disordered" evidence="1">
    <location>
        <begin position="247"/>
        <end position="323"/>
    </location>
</feature>
<gene>
    <name evidence="2" type="ORF">VM1G_01613</name>
</gene>
<feature type="compositionally biased region" description="Polar residues" evidence="1">
    <location>
        <begin position="307"/>
        <end position="323"/>
    </location>
</feature>
<feature type="compositionally biased region" description="Basic and acidic residues" evidence="1">
    <location>
        <begin position="294"/>
        <end position="306"/>
    </location>
</feature>
<dbReference type="OrthoDB" id="4156126at2759"/>
<feature type="compositionally biased region" description="Basic and acidic residues" evidence="1">
    <location>
        <begin position="621"/>
        <end position="633"/>
    </location>
</feature>
<evidence type="ECO:0000256" key="1">
    <source>
        <dbReference type="SAM" id="MobiDB-lite"/>
    </source>
</evidence>
<feature type="compositionally biased region" description="Pro residues" evidence="1">
    <location>
        <begin position="279"/>
        <end position="292"/>
    </location>
</feature>
<feature type="region of interest" description="Disordered" evidence="1">
    <location>
        <begin position="174"/>
        <end position="219"/>
    </location>
</feature>
<dbReference type="EMBL" id="CM003099">
    <property type="protein sequence ID" value="KUI66121.1"/>
    <property type="molecule type" value="Genomic_DNA"/>
</dbReference>
<feature type="region of interest" description="Disordered" evidence="1">
    <location>
        <begin position="767"/>
        <end position="790"/>
    </location>
</feature>
<evidence type="ECO:0000313" key="3">
    <source>
        <dbReference type="Proteomes" id="UP000078559"/>
    </source>
</evidence>
<accession>A0A194VPJ8</accession>
<name>A0A194VPJ8_CYTMA</name>
<dbReference type="Proteomes" id="UP000078559">
    <property type="component" value="Chromosome 2"/>
</dbReference>
<organism evidence="2 3">
    <name type="scientific">Cytospora mali</name>
    <name type="common">Apple Valsa canker fungus</name>
    <name type="synonym">Valsa mali</name>
    <dbReference type="NCBI Taxonomy" id="578113"/>
    <lineage>
        <taxon>Eukaryota</taxon>
        <taxon>Fungi</taxon>
        <taxon>Dikarya</taxon>
        <taxon>Ascomycota</taxon>
        <taxon>Pezizomycotina</taxon>
        <taxon>Sordariomycetes</taxon>
        <taxon>Sordariomycetidae</taxon>
        <taxon>Diaporthales</taxon>
        <taxon>Cytosporaceae</taxon>
        <taxon>Cytospora</taxon>
    </lineage>
</organism>
<feature type="compositionally biased region" description="Basic and acidic residues" evidence="1">
    <location>
        <begin position="775"/>
        <end position="786"/>
    </location>
</feature>
<proteinExistence type="predicted"/>
<feature type="region of interest" description="Disordered" evidence="1">
    <location>
        <begin position="615"/>
        <end position="641"/>
    </location>
</feature>
<feature type="compositionally biased region" description="Low complexity" evidence="1">
    <location>
        <begin position="496"/>
        <end position="505"/>
    </location>
</feature>
<dbReference type="AlphaFoldDB" id="A0A194VPJ8"/>
<feature type="region of interest" description="Disordered" evidence="1">
    <location>
        <begin position="1"/>
        <end position="37"/>
    </location>
</feature>
<keyword evidence="3" id="KW-1185">Reference proteome</keyword>
<feature type="region of interest" description="Disordered" evidence="1">
    <location>
        <begin position="470"/>
        <end position="518"/>
    </location>
</feature>
<feature type="compositionally biased region" description="Polar residues" evidence="1">
    <location>
        <begin position="15"/>
        <end position="35"/>
    </location>
</feature>
<feature type="compositionally biased region" description="Basic and acidic residues" evidence="1">
    <location>
        <begin position="110"/>
        <end position="122"/>
    </location>
</feature>